<feature type="domain" description="CAAX prenyl protease 1 N-terminal" evidence="9">
    <location>
        <begin position="1"/>
        <end position="148"/>
    </location>
</feature>
<keyword evidence="7" id="KW-1133">Transmembrane helix</keyword>
<keyword evidence="3" id="KW-0479">Metal-binding</keyword>
<evidence type="ECO:0008006" key="11">
    <source>
        <dbReference type="Google" id="ProtNLM"/>
    </source>
</evidence>
<feature type="non-terminal residue" evidence="10">
    <location>
        <position position="1"/>
    </location>
</feature>
<keyword evidence="6" id="KW-0482">Metalloprotease</keyword>
<feature type="transmembrane region" description="Helical" evidence="7">
    <location>
        <begin position="267"/>
        <end position="287"/>
    </location>
</feature>
<accession>A0A0F9AAJ3</accession>
<evidence type="ECO:0000256" key="2">
    <source>
        <dbReference type="ARBA" id="ARBA00022670"/>
    </source>
</evidence>
<dbReference type="Pfam" id="PF01435">
    <property type="entry name" value="Peptidase_M48"/>
    <property type="match status" value="1"/>
</dbReference>
<dbReference type="InterPro" id="IPR001915">
    <property type="entry name" value="Peptidase_M48"/>
</dbReference>
<feature type="transmembrane region" description="Helical" evidence="7">
    <location>
        <begin position="90"/>
        <end position="112"/>
    </location>
</feature>
<dbReference type="GO" id="GO:0046872">
    <property type="term" value="F:metal ion binding"/>
    <property type="evidence" value="ECO:0007669"/>
    <property type="project" value="UniProtKB-KW"/>
</dbReference>
<dbReference type="InterPro" id="IPR027057">
    <property type="entry name" value="CAXX_Prtase_1"/>
</dbReference>
<keyword evidence="2" id="KW-0645">Protease</keyword>
<dbReference type="EMBL" id="LAZR01055832">
    <property type="protein sequence ID" value="KKK75509.1"/>
    <property type="molecule type" value="Genomic_DNA"/>
</dbReference>
<dbReference type="Gene3D" id="3.30.2010.10">
    <property type="entry name" value="Metalloproteases ('zincins'), catalytic domain"/>
    <property type="match status" value="1"/>
</dbReference>
<feature type="transmembrane region" description="Helical" evidence="7">
    <location>
        <begin position="20"/>
        <end position="37"/>
    </location>
</feature>
<protein>
    <recommendedName>
        <fullName evidence="11">Peptidase M48 domain-containing protein</fullName>
    </recommendedName>
</protein>
<evidence type="ECO:0000259" key="8">
    <source>
        <dbReference type="Pfam" id="PF01435"/>
    </source>
</evidence>
<feature type="transmembrane region" description="Helical" evidence="7">
    <location>
        <begin position="118"/>
        <end position="138"/>
    </location>
</feature>
<reference evidence="10" key="1">
    <citation type="journal article" date="2015" name="Nature">
        <title>Complex archaea that bridge the gap between prokaryotes and eukaryotes.</title>
        <authorList>
            <person name="Spang A."/>
            <person name="Saw J.H."/>
            <person name="Jorgensen S.L."/>
            <person name="Zaremba-Niedzwiedzka K."/>
            <person name="Martijn J."/>
            <person name="Lind A.E."/>
            <person name="van Eijk R."/>
            <person name="Schleper C."/>
            <person name="Guy L."/>
            <person name="Ettema T.J."/>
        </authorList>
    </citation>
    <scope>NUCLEOTIDE SEQUENCE</scope>
</reference>
<evidence type="ECO:0000256" key="6">
    <source>
        <dbReference type="ARBA" id="ARBA00023049"/>
    </source>
</evidence>
<keyword evidence="4" id="KW-0378">Hydrolase</keyword>
<name>A0A0F9AAJ3_9ZZZZ</name>
<dbReference type="InterPro" id="IPR032456">
    <property type="entry name" value="Peptidase_M48_N"/>
</dbReference>
<feature type="transmembrane region" description="Helical" evidence="7">
    <location>
        <begin position="235"/>
        <end position="255"/>
    </location>
</feature>
<proteinExistence type="predicted"/>
<evidence type="ECO:0000256" key="1">
    <source>
        <dbReference type="ARBA" id="ARBA00001947"/>
    </source>
</evidence>
<comment type="cofactor">
    <cofactor evidence="1">
        <name>Zn(2+)</name>
        <dbReference type="ChEBI" id="CHEBI:29105"/>
    </cofactor>
</comment>
<feature type="transmembrane region" description="Helical" evidence="7">
    <location>
        <begin position="43"/>
        <end position="70"/>
    </location>
</feature>
<keyword evidence="5" id="KW-0862">Zinc</keyword>
<evidence type="ECO:0000313" key="10">
    <source>
        <dbReference type="EMBL" id="KKK75509.1"/>
    </source>
</evidence>
<dbReference type="GO" id="GO:0004222">
    <property type="term" value="F:metalloendopeptidase activity"/>
    <property type="evidence" value="ECO:0007669"/>
    <property type="project" value="InterPro"/>
</dbReference>
<gene>
    <name evidence="10" type="ORF">LCGC14_2873000</name>
</gene>
<evidence type="ECO:0000259" key="9">
    <source>
        <dbReference type="Pfam" id="PF16491"/>
    </source>
</evidence>
<feature type="domain" description="Peptidase M48" evidence="8">
    <location>
        <begin position="151"/>
        <end position="355"/>
    </location>
</feature>
<evidence type="ECO:0000256" key="4">
    <source>
        <dbReference type="ARBA" id="ARBA00022801"/>
    </source>
</evidence>
<comment type="caution">
    <text evidence="10">The sequence shown here is derived from an EMBL/GenBank/DDBJ whole genome shotgun (WGS) entry which is preliminary data.</text>
</comment>
<keyword evidence="7" id="KW-0812">Transmembrane</keyword>
<organism evidence="10">
    <name type="scientific">marine sediment metagenome</name>
    <dbReference type="NCBI Taxonomy" id="412755"/>
    <lineage>
        <taxon>unclassified sequences</taxon>
        <taxon>metagenomes</taxon>
        <taxon>ecological metagenomes</taxon>
    </lineage>
</organism>
<dbReference type="GO" id="GO:0071586">
    <property type="term" value="P:CAAX-box protein processing"/>
    <property type="evidence" value="ECO:0007669"/>
    <property type="project" value="InterPro"/>
</dbReference>
<evidence type="ECO:0000256" key="7">
    <source>
        <dbReference type="SAM" id="Phobius"/>
    </source>
</evidence>
<dbReference type="CDD" id="cd07343">
    <property type="entry name" value="M48A_Zmpste24p_like"/>
    <property type="match status" value="1"/>
</dbReference>
<sequence length="360" mass="41172">RYSIDNRRFAMLRTGFSKMIFLYIILSGILPWLALSLENLSVVLGGLVFFSVPVLLTAITGLPFDFYHSFILEERYGFNTKTIRTWISDLIKAALVISIIGAFLIVSILLMIEFAGKAWWIWAWSFFICFQLLMTIFYPSVIAPIFNRFTPLEDNKLVNAIEQLAKSEGLKLQGIYQMDATRRTRHTNAYVSGIGNTKRIVLFDSLVQAHTQEEVLAILGHEIGHIKKNHIKMKLISLSLITLFLFFLASKLLTWDLIFHSFGFSLMPPYVGLFLAGILWEPVGFLLSPVEMAISRKFEHEADCYSVRISGGPAPLSAALRKMARENLSNLWPHPLYIFFNYSHPPMLKRIEYLNTCESK</sequence>
<dbReference type="Pfam" id="PF16491">
    <property type="entry name" value="Peptidase_M48_N"/>
    <property type="match status" value="1"/>
</dbReference>
<dbReference type="PANTHER" id="PTHR10120">
    <property type="entry name" value="CAAX PRENYL PROTEASE 1"/>
    <property type="match status" value="1"/>
</dbReference>
<keyword evidence="7" id="KW-0472">Membrane</keyword>
<evidence type="ECO:0000256" key="3">
    <source>
        <dbReference type="ARBA" id="ARBA00022723"/>
    </source>
</evidence>
<dbReference type="AlphaFoldDB" id="A0A0F9AAJ3"/>
<evidence type="ECO:0000256" key="5">
    <source>
        <dbReference type="ARBA" id="ARBA00022833"/>
    </source>
</evidence>